<proteinExistence type="predicted"/>
<sequence>MTFILLDESRPGQVIDRQPQGTATQEHPLRDLIFEHPELLPVRELEPEIGRVVAVTRELHLPGAGFVDVFLISEHGRLILVECKLWRNPQARREVVGQILDYARELARYSYDDLQRVVSSRLERPGNALYELAKAAGSSLSEADFVDRVSRDLRHGRFLLLIAGDGITEGTQRIGEYLQAQAGLAFDFGLVEMAEYRFVDPVTGSERRIMQPRLLARTAVIERHVIRQEVPGVVIEPVEQAAPTPSGTTASAPSESFAAWRGFVDRFVAQVRFDDPGQLPPRSGGNGWIRVPLPDGLYVNLYRSASEQKIGAQVRFAGSEGIARWSELLAEREAIDAEFMATIGEAPTWADGDVPVLKITRSSPLPWNDAATEEEQRRWFAATANQFVNSLRPRLLGSGAA</sequence>
<name>A0A975CYK7_9SPHN</name>
<dbReference type="InterPro" id="IPR011856">
    <property type="entry name" value="tRNA_endonuc-like_dom_sf"/>
</dbReference>
<reference evidence="1" key="2">
    <citation type="submission" date="2021-04" db="EMBL/GenBank/DDBJ databases">
        <title>Isolation and genomic analysis of the ibuprofen-degrading bacterium Sphingomonas strain MPO218.</title>
        <authorList>
            <person name="Aulestia M."/>
            <person name="Flores A."/>
            <person name="Mangas E.L."/>
            <person name="Perez-Pulido A.J."/>
            <person name="Santero E."/>
            <person name="Camacho E.M."/>
        </authorList>
    </citation>
    <scope>NUCLEOTIDE SEQUENCE</scope>
    <source>
        <strain evidence="1">MPO218</strain>
    </source>
</reference>
<organism evidence="1 2">
    <name type="scientific">Rhizorhabdus wittichii</name>
    <dbReference type="NCBI Taxonomy" id="160791"/>
    <lineage>
        <taxon>Bacteria</taxon>
        <taxon>Pseudomonadati</taxon>
        <taxon>Pseudomonadota</taxon>
        <taxon>Alphaproteobacteria</taxon>
        <taxon>Sphingomonadales</taxon>
        <taxon>Sphingomonadaceae</taxon>
        <taxon>Rhizorhabdus</taxon>
    </lineage>
</organism>
<dbReference type="RefSeq" id="WP_208631945.1">
    <property type="nucleotide sequence ID" value="NZ_CP059319.1"/>
</dbReference>
<evidence type="ECO:0008006" key="3">
    <source>
        <dbReference type="Google" id="ProtNLM"/>
    </source>
</evidence>
<accession>A0A975CYK7</accession>
<dbReference type="EMBL" id="CP059319">
    <property type="protein sequence ID" value="QTH20105.1"/>
    <property type="molecule type" value="Genomic_DNA"/>
</dbReference>
<dbReference type="GO" id="GO:0003676">
    <property type="term" value="F:nucleic acid binding"/>
    <property type="evidence" value="ECO:0007669"/>
    <property type="project" value="InterPro"/>
</dbReference>
<dbReference type="AlphaFoldDB" id="A0A975CYK7"/>
<evidence type="ECO:0000313" key="1">
    <source>
        <dbReference type="EMBL" id="QTH20105.1"/>
    </source>
</evidence>
<protein>
    <recommendedName>
        <fullName evidence="3">DUF4268 domain-containing protein</fullName>
    </recommendedName>
</protein>
<dbReference type="Gene3D" id="3.40.1350.10">
    <property type="match status" value="1"/>
</dbReference>
<gene>
    <name evidence="1" type="ORF">HRJ34_17295</name>
</gene>
<dbReference type="Proteomes" id="UP000664914">
    <property type="component" value="Chromosome"/>
</dbReference>
<reference evidence="1" key="1">
    <citation type="submission" date="2020-07" db="EMBL/GenBank/DDBJ databases">
        <authorList>
            <person name="Camacho E."/>
        </authorList>
    </citation>
    <scope>NUCLEOTIDE SEQUENCE</scope>
    <source>
        <strain evidence="1">MPO218</strain>
    </source>
</reference>
<evidence type="ECO:0000313" key="2">
    <source>
        <dbReference type="Proteomes" id="UP000664914"/>
    </source>
</evidence>